<dbReference type="Gene3D" id="3.20.20.120">
    <property type="entry name" value="Enolase-like C-terminal domain"/>
    <property type="match status" value="1"/>
</dbReference>
<dbReference type="InterPro" id="IPR034593">
    <property type="entry name" value="DgoD-like"/>
</dbReference>
<organism evidence="2 3">
    <name type="scientific">Pseudonocardia kongjuensis</name>
    <dbReference type="NCBI Taxonomy" id="102227"/>
    <lineage>
        <taxon>Bacteria</taxon>
        <taxon>Bacillati</taxon>
        <taxon>Actinomycetota</taxon>
        <taxon>Actinomycetes</taxon>
        <taxon>Pseudonocardiales</taxon>
        <taxon>Pseudonocardiaceae</taxon>
        <taxon>Pseudonocardia</taxon>
    </lineage>
</organism>
<gene>
    <name evidence="2" type="ORF">GCM10009613_27030</name>
</gene>
<dbReference type="Pfam" id="PF02746">
    <property type="entry name" value="MR_MLE_N"/>
    <property type="match status" value="1"/>
</dbReference>
<dbReference type="SMART" id="SM00922">
    <property type="entry name" value="MR_MLE"/>
    <property type="match status" value="1"/>
</dbReference>
<comment type="caution">
    <text evidence="2">The sequence shown here is derived from an EMBL/GenBank/DDBJ whole genome shotgun (WGS) entry which is preliminary data.</text>
</comment>
<sequence length="367" mass="38712">MRIAEIHLYQVDLPPVGGVYRMSDGAHADLDSTVVQIVSDTGLSGWGETCPIGPTHAAAHAPGARAALTRMAPGLVGRTVTGPAVVRRALHGLLGGHDYAKAAIDIAVHDLLGKAHGLRVCDLLGGATTDQVDSYHSLTLDEPDETARIAAEKIAEGYPRLQVKVGGRPVEADIETIRKVWEATGCTRLVVDANRSLLTREVLRIDRACADIPFVFEQPCHSMEEVAAIRAQLDHPVHLDESAEDLGEVLRAISLGICDGFGLKVTRLGGLGATAAVRDVCEARSLPHTCDDSWGGDIIAAACVHVAATVHPRLLDGVWIAEPFTKVHYDTANPVRVEAGRIRVPTGPGLGVVPDDGALGDPVASFG</sequence>
<dbReference type="InterPro" id="IPR034622">
    <property type="entry name" value="4R-hPro_betaine_2-epimerase"/>
</dbReference>
<keyword evidence="3" id="KW-1185">Reference proteome</keyword>
<dbReference type="EMBL" id="BAAAJK010000009">
    <property type="protein sequence ID" value="GAA1388934.1"/>
    <property type="molecule type" value="Genomic_DNA"/>
</dbReference>
<name>A0ABN1XUX6_9PSEU</name>
<reference evidence="2 3" key="1">
    <citation type="journal article" date="2019" name="Int. J. Syst. Evol. Microbiol.">
        <title>The Global Catalogue of Microorganisms (GCM) 10K type strain sequencing project: providing services to taxonomists for standard genome sequencing and annotation.</title>
        <authorList>
            <consortium name="The Broad Institute Genomics Platform"/>
            <consortium name="The Broad Institute Genome Sequencing Center for Infectious Disease"/>
            <person name="Wu L."/>
            <person name="Ma J."/>
        </authorList>
    </citation>
    <scope>NUCLEOTIDE SEQUENCE [LARGE SCALE GENOMIC DNA]</scope>
    <source>
        <strain evidence="2 3">JCM 11896</strain>
    </source>
</reference>
<feature type="domain" description="Mandelate racemase/muconate lactonizing enzyme C-terminal" evidence="1">
    <location>
        <begin position="143"/>
        <end position="236"/>
    </location>
</feature>
<dbReference type="SFLD" id="SFLDF00556">
    <property type="entry name" value="4R-hydroxyproline_betaine_2-ep"/>
    <property type="match status" value="1"/>
</dbReference>
<dbReference type="InterPro" id="IPR029017">
    <property type="entry name" value="Enolase-like_N"/>
</dbReference>
<dbReference type="InterPro" id="IPR013342">
    <property type="entry name" value="Mandelate_racemase_C"/>
</dbReference>
<dbReference type="Pfam" id="PF13378">
    <property type="entry name" value="MR_MLE_C"/>
    <property type="match status" value="1"/>
</dbReference>
<protein>
    <submittedName>
        <fullName evidence="2">Enolase C-terminal domain-like protein</fullName>
    </submittedName>
</protein>
<dbReference type="InterPro" id="IPR036849">
    <property type="entry name" value="Enolase-like_C_sf"/>
</dbReference>
<proteinExistence type="predicted"/>
<dbReference type="SUPFAM" id="SSF54826">
    <property type="entry name" value="Enolase N-terminal domain-like"/>
    <property type="match status" value="1"/>
</dbReference>
<dbReference type="InterPro" id="IPR029065">
    <property type="entry name" value="Enolase_C-like"/>
</dbReference>
<dbReference type="RefSeq" id="WP_344022124.1">
    <property type="nucleotide sequence ID" value="NZ_BAAAJK010000009.1"/>
</dbReference>
<dbReference type="SUPFAM" id="SSF51604">
    <property type="entry name" value="Enolase C-terminal domain-like"/>
    <property type="match status" value="1"/>
</dbReference>
<evidence type="ECO:0000313" key="3">
    <source>
        <dbReference type="Proteomes" id="UP001501414"/>
    </source>
</evidence>
<dbReference type="Gene3D" id="3.30.390.10">
    <property type="entry name" value="Enolase-like, N-terminal domain"/>
    <property type="match status" value="1"/>
</dbReference>
<accession>A0ABN1XUX6</accession>
<dbReference type="PANTHER" id="PTHR48080">
    <property type="entry name" value="D-GALACTONATE DEHYDRATASE-RELATED"/>
    <property type="match status" value="1"/>
</dbReference>
<evidence type="ECO:0000259" key="1">
    <source>
        <dbReference type="SMART" id="SM00922"/>
    </source>
</evidence>
<evidence type="ECO:0000313" key="2">
    <source>
        <dbReference type="EMBL" id="GAA1388934.1"/>
    </source>
</evidence>
<dbReference type="SFLD" id="SFLDG00180">
    <property type="entry name" value="muconate_cycloisomerase"/>
    <property type="match status" value="1"/>
</dbReference>
<dbReference type="SFLD" id="SFLDS00001">
    <property type="entry name" value="Enolase"/>
    <property type="match status" value="1"/>
</dbReference>
<dbReference type="InterPro" id="IPR013341">
    <property type="entry name" value="Mandelate_racemase_N_dom"/>
</dbReference>
<dbReference type="Proteomes" id="UP001501414">
    <property type="component" value="Unassembled WGS sequence"/>
</dbReference>